<sequence>MFRSAVLLIVARTTSSHSLRSSFARVPTTSTRAFSRQAAFSTHPILRRHTHHHEFPEETKRHCPSCSTLLPTPLPVCPNCKHIEPLPSDMGYHEMFGFTYEPNPFDIDISALRPRFRKAITVVHPDRWAGRDEGKEQLIQSLSTTLNNANRTLADPLQRALYILKREGVITDGENIVDDPELIMDVMESREAIENAETQEEVNQIRKENQEKVEESVHEISKLVAVKDWSGVLTAATKLKYLRGIDDAAREWPRSLHDH</sequence>
<keyword evidence="2" id="KW-0143">Chaperone</keyword>
<gene>
    <name evidence="4" type="ORF">GFSPODELE1_LOCUS909</name>
</gene>
<dbReference type="SUPFAM" id="SSF47144">
    <property type="entry name" value="HSC20 (HSCB), C-terminal oligomerisation domain"/>
    <property type="match status" value="1"/>
</dbReference>
<dbReference type="InterPro" id="IPR009073">
    <property type="entry name" value="HscB_oligo_C"/>
</dbReference>
<dbReference type="Proteomes" id="UP001497453">
    <property type="component" value="Chromosome 1"/>
</dbReference>
<dbReference type="Gene3D" id="1.20.1280.20">
    <property type="entry name" value="HscB, C-terminal domain"/>
    <property type="match status" value="1"/>
</dbReference>
<comment type="similarity">
    <text evidence="1">Belongs to the HscB family.</text>
</comment>
<accession>A0ABP1CMP6</accession>
<dbReference type="Gene3D" id="1.10.287.110">
    <property type="entry name" value="DnaJ domain"/>
    <property type="match status" value="1"/>
</dbReference>
<dbReference type="InterPro" id="IPR036869">
    <property type="entry name" value="J_dom_sf"/>
</dbReference>
<proteinExistence type="inferred from homology"/>
<dbReference type="InterPro" id="IPR036386">
    <property type="entry name" value="HscB_C_sf"/>
</dbReference>
<dbReference type="PROSITE" id="PS50076">
    <property type="entry name" value="DNAJ_2"/>
    <property type="match status" value="1"/>
</dbReference>
<dbReference type="NCBIfam" id="TIGR00714">
    <property type="entry name" value="hscB"/>
    <property type="match status" value="1"/>
</dbReference>
<protein>
    <recommendedName>
        <fullName evidence="3">J domain-containing protein</fullName>
    </recommendedName>
</protein>
<reference evidence="5" key="1">
    <citation type="submission" date="2024-04" db="EMBL/GenBank/DDBJ databases">
        <authorList>
            <person name="Shaw F."/>
            <person name="Minotto A."/>
        </authorList>
    </citation>
    <scope>NUCLEOTIDE SEQUENCE [LARGE SCALE GENOMIC DNA]</scope>
</reference>
<dbReference type="Pfam" id="PF07743">
    <property type="entry name" value="HSCB_C"/>
    <property type="match status" value="1"/>
</dbReference>
<evidence type="ECO:0000256" key="1">
    <source>
        <dbReference type="ARBA" id="ARBA00010476"/>
    </source>
</evidence>
<dbReference type="InterPro" id="IPR001623">
    <property type="entry name" value="DnaJ_domain"/>
</dbReference>
<evidence type="ECO:0000259" key="3">
    <source>
        <dbReference type="PROSITE" id="PS50076"/>
    </source>
</evidence>
<evidence type="ECO:0000313" key="4">
    <source>
        <dbReference type="EMBL" id="CAL1695829.1"/>
    </source>
</evidence>
<keyword evidence="5" id="KW-1185">Reference proteome</keyword>
<evidence type="ECO:0000256" key="2">
    <source>
        <dbReference type="ARBA" id="ARBA00023186"/>
    </source>
</evidence>
<feature type="domain" description="J" evidence="3">
    <location>
        <begin position="91"/>
        <end position="166"/>
    </location>
</feature>
<organism evidence="4 5">
    <name type="scientific">Somion occarium</name>
    <dbReference type="NCBI Taxonomy" id="3059160"/>
    <lineage>
        <taxon>Eukaryota</taxon>
        <taxon>Fungi</taxon>
        <taxon>Dikarya</taxon>
        <taxon>Basidiomycota</taxon>
        <taxon>Agaricomycotina</taxon>
        <taxon>Agaricomycetes</taxon>
        <taxon>Polyporales</taxon>
        <taxon>Cerrenaceae</taxon>
        <taxon>Somion</taxon>
    </lineage>
</organism>
<dbReference type="InterPro" id="IPR004640">
    <property type="entry name" value="HscB"/>
</dbReference>
<evidence type="ECO:0000313" key="5">
    <source>
        <dbReference type="Proteomes" id="UP001497453"/>
    </source>
</evidence>
<dbReference type="PANTHER" id="PTHR14021:SF15">
    <property type="entry name" value="IRON-SULFUR CLUSTER CO-CHAPERONE PROTEIN HSCB"/>
    <property type="match status" value="1"/>
</dbReference>
<dbReference type="EMBL" id="OZ037944">
    <property type="protein sequence ID" value="CAL1695829.1"/>
    <property type="molecule type" value="Genomic_DNA"/>
</dbReference>
<name>A0ABP1CMP6_9APHY</name>
<dbReference type="PANTHER" id="PTHR14021">
    <property type="entry name" value="IRON-SULFUR CLUSTER CO-CHAPERONE PROTEIN HSCB"/>
    <property type="match status" value="1"/>
</dbReference>
<dbReference type="SUPFAM" id="SSF46565">
    <property type="entry name" value="Chaperone J-domain"/>
    <property type="match status" value="1"/>
</dbReference>